<dbReference type="EMBL" id="DRWX01000370">
    <property type="protein sequence ID" value="HHM97147.1"/>
    <property type="molecule type" value="Genomic_DNA"/>
</dbReference>
<evidence type="ECO:0000313" key="2">
    <source>
        <dbReference type="EMBL" id="HHM97147.1"/>
    </source>
</evidence>
<organism evidence="2">
    <name type="scientific">Thermomicrobium roseum</name>
    <dbReference type="NCBI Taxonomy" id="500"/>
    <lineage>
        <taxon>Bacteria</taxon>
        <taxon>Pseudomonadati</taxon>
        <taxon>Thermomicrobiota</taxon>
        <taxon>Thermomicrobia</taxon>
        <taxon>Thermomicrobiales</taxon>
        <taxon>Thermomicrobiaceae</taxon>
        <taxon>Thermomicrobium</taxon>
    </lineage>
</organism>
<dbReference type="EMBL" id="DSJL01000010">
    <property type="protein sequence ID" value="HEF65134.1"/>
    <property type="molecule type" value="Genomic_DNA"/>
</dbReference>
<protein>
    <recommendedName>
        <fullName evidence="3">DUF2007 domain-containing protein</fullName>
    </recommendedName>
</protein>
<dbReference type="SUPFAM" id="SSF54913">
    <property type="entry name" value="GlnB-like"/>
    <property type="match status" value="1"/>
</dbReference>
<reference evidence="2" key="1">
    <citation type="journal article" date="2020" name="mSystems">
        <title>Genome- and Community-Level Interaction Insights into Carbon Utilization and Element Cycling Functions of Hydrothermarchaeota in Hydrothermal Sediment.</title>
        <authorList>
            <person name="Zhou Z."/>
            <person name="Liu Y."/>
            <person name="Xu W."/>
            <person name="Pan J."/>
            <person name="Luo Z.H."/>
            <person name="Li M."/>
        </authorList>
    </citation>
    <scope>NUCLEOTIDE SEQUENCE [LARGE SCALE GENOMIC DNA]</scope>
    <source>
        <strain evidence="2">SpSt-1065</strain>
        <strain evidence="1">SpSt-222</strain>
    </source>
</reference>
<name>A0A7C1K4A8_THERO</name>
<proteinExistence type="predicted"/>
<comment type="caution">
    <text evidence="2">The sequence shown here is derived from an EMBL/GenBank/DDBJ whole genome shotgun (WGS) entry which is preliminary data.</text>
</comment>
<accession>A0A7C1K4A8</accession>
<evidence type="ECO:0008006" key="3">
    <source>
        <dbReference type="Google" id="ProtNLM"/>
    </source>
</evidence>
<dbReference type="InterPro" id="IPR011322">
    <property type="entry name" value="N-reg_PII-like_a/b"/>
</dbReference>
<dbReference type="AlphaFoldDB" id="A0A7C1K4A8"/>
<sequence length="78" mass="8557">MATSRGDDELVELAVAPNEVVAALWRGVLEEAGIPVLVKVLGLGHAYWSTFAAEHALYVRRRDSARARELLEALETEP</sequence>
<evidence type="ECO:0000313" key="1">
    <source>
        <dbReference type="EMBL" id="HEF65134.1"/>
    </source>
</evidence>
<gene>
    <name evidence="2" type="ORF">ENM21_08075</name>
    <name evidence="1" type="ORF">ENP47_06025</name>
</gene>